<name>A0ABY4CK18_9BACL</name>
<dbReference type="CDD" id="cd10917">
    <property type="entry name" value="CE4_NodB_like_6s_7s"/>
    <property type="match status" value="1"/>
</dbReference>
<gene>
    <name evidence="3" type="ORF">LSG31_00850</name>
</gene>
<evidence type="ECO:0000256" key="1">
    <source>
        <dbReference type="SAM" id="SignalP"/>
    </source>
</evidence>
<dbReference type="Gene3D" id="3.20.20.370">
    <property type="entry name" value="Glycoside hydrolase/deacetylase"/>
    <property type="match status" value="1"/>
</dbReference>
<evidence type="ECO:0000313" key="4">
    <source>
        <dbReference type="Proteomes" id="UP000830167"/>
    </source>
</evidence>
<keyword evidence="4" id="KW-1185">Reference proteome</keyword>
<accession>A0ABY4CK18</accession>
<evidence type="ECO:0000313" key="3">
    <source>
        <dbReference type="EMBL" id="UOF90866.1"/>
    </source>
</evidence>
<dbReference type="InterPro" id="IPR002509">
    <property type="entry name" value="NODB_dom"/>
</dbReference>
<dbReference type="PANTHER" id="PTHR10587">
    <property type="entry name" value="GLYCOSYL TRANSFERASE-RELATED"/>
    <property type="match status" value="1"/>
</dbReference>
<dbReference type="RefSeq" id="WP_347437563.1">
    <property type="nucleotide sequence ID" value="NZ_CP089291.1"/>
</dbReference>
<feature type="domain" description="NodB homology" evidence="2">
    <location>
        <begin position="48"/>
        <end position="226"/>
    </location>
</feature>
<reference evidence="3" key="1">
    <citation type="submission" date="2021-12" db="EMBL/GenBank/DDBJ databases">
        <title>Alicyclobacillaceae gen. nov., sp. nov., isolated from chalcocite enrichment system.</title>
        <authorList>
            <person name="Jiang Z."/>
        </authorList>
    </citation>
    <scope>NUCLEOTIDE SEQUENCE</scope>
    <source>
        <strain evidence="3">MYW30-H2</strain>
    </source>
</reference>
<dbReference type="SUPFAM" id="SSF88713">
    <property type="entry name" value="Glycoside hydrolase/deacetylase"/>
    <property type="match status" value="1"/>
</dbReference>
<dbReference type="InterPro" id="IPR011330">
    <property type="entry name" value="Glyco_hydro/deAcase_b/a-brl"/>
</dbReference>
<dbReference type="PROSITE" id="PS51677">
    <property type="entry name" value="NODB"/>
    <property type="match status" value="1"/>
</dbReference>
<dbReference type="EMBL" id="CP089291">
    <property type="protein sequence ID" value="UOF90866.1"/>
    <property type="molecule type" value="Genomic_DNA"/>
</dbReference>
<feature type="signal peptide" evidence="1">
    <location>
        <begin position="1"/>
        <end position="25"/>
    </location>
</feature>
<sequence>MLSKSLVIPCLIVALLLVTSISSQAAGTEAPMSSIRDLYVKHVKMKRKLVALTFDDGPDPRYTPKIIEELNKFGAKGTFFVIGMRAKRYPDLLKLEIANGDEIGNHSLNHRLTKLIQIEDIEGCDQVVFDATNHHTRLFRPPGGFISKQILDSASKANETVVTWSWDEDSRDWSKPGVSKIVNRVLNHLHPGDIILFHDGGGKRDQTIEALPKILEGIREQGFQCVTVSELIQNFGGT</sequence>
<dbReference type="Proteomes" id="UP000830167">
    <property type="component" value="Chromosome"/>
</dbReference>
<dbReference type="Pfam" id="PF01522">
    <property type="entry name" value="Polysacc_deac_1"/>
    <property type="match status" value="1"/>
</dbReference>
<evidence type="ECO:0000259" key="2">
    <source>
        <dbReference type="PROSITE" id="PS51677"/>
    </source>
</evidence>
<keyword evidence="1" id="KW-0732">Signal</keyword>
<proteinExistence type="predicted"/>
<feature type="chain" id="PRO_5046132238" evidence="1">
    <location>
        <begin position="26"/>
        <end position="238"/>
    </location>
</feature>
<organism evidence="3 4">
    <name type="scientific">Fodinisporobacter ferrooxydans</name>
    <dbReference type="NCBI Taxonomy" id="2901836"/>
    <lineage>
        <taxon>Bacteria</taxon>
        <taxon>Bacillati</taxon>
        <taxon>Bacillota</taxon>
        <taxon>Bacilli</taxon>
        <taxon>Bacillales</taxon>
        <taxon>Alicyclobacillaceae</taxon>
        <taxon>Fodinisporobacter</taxon>
    </lineage>
</organism>
<dbReference type="InterPro" id="IPR050248">
    <property type="entry name" value="Polysacc_deacetylase_ArnD"/>
</dbReference>
<protein>
    <submittedName>
        <fullName evidence="3">Polysaccharide deacetylase family protein</fullName>
    </submittedName>
</protein>